<proteinExistence type="inferred from homology"/>
<keyword evidence="6" id="KW-0915">Sodium</keyword>
<comment type="subcellular location">
    <subcellularLocation>
        <location evidence="1">Membrane</location>
        <topology evidence="1">Multi-pass membrane protein</topology>
    </subcellularLocation>
</comment>
<dbReference type="GeneID" id="20316439"/>
<gene>
    <name evidence="13" type="ORF">T265_02251</name>
</gene>
<evidence type="ECO:0000256" key="9">
    <source>
        <dbReference type="ARBA" id="ARBA00023201"/>
    </source>
</evidence>
<dbReference type="GO" id="GO:0005886">
    <property type="term" value="C:plasma membrane"/>
    <property type="evidence" value="ECO:0007669"/>
    <property type="project" value="TreeGrafter"/>
</dbReference>
<comment type="similarity">
    <text evidence="11">Belongs to the amiloride-sensitive sodium channel (TC 1.A.6) family.</text>
</comment>
<reference evidence="13 14" key="1">
    <citation type="submission" date="2013-11" db="EMBL/GenBank/DDBJ databases">
        <title>Opisthorchis viverrini - life in the bile duct.</title>
        <authorList>
            <person name="Young N.D."/>
            <person name="Nagarajan N."/>
            <person name="Lin S.J."/>
            <person name="Korhonen P.K."/>
            <person name="Jex A.R."/>
            <person name="Hall R.S."/>
            <person name="Safavi-Hemami H."/>
            <person name="Kaewkong W."/>
            <person name="Bertrand D."/>
            <person name="Gao S."/>
            <person name="Seet Q."/>
            <person name="Wongkham S."/>
            <person name="Teh B.T."/>
            <person name="Wongkham C."/>
            <person name="Intapan P.M."/>
            <person name="Maleewong W."/>
            <person name="Yang X."/>
            <person name="Hu M."/>
            <person name="Wang Z."/>
            <person name="Hofmann A."/>
            <person name="Sternberg P.W."/>
            <person name="Tan P."/>
            <person name="Wang J."/>
            <person name="Gasser R.B."/>
        </authorList>
    </citation>
    <scope>NUCLEOTIDE SEQUENCE [LARGE SCALE GENOMIC DNA]</scope>
</reference>
<keyword evidence="7 11" id="KW-0406">Ion transport</keyword>
<evidence type="ECO:0000256" key="6">
    <source>
        <dbReference type="ARBA" id="ARBA00023053"/>
    </source>
</evidence>
<sequence length="624" mass="71845">MAITSSNLIKLVSDTFTIRGVPRLNRGPRFLRGLWWFFVITMTVGLFLTSYYLVQDYLLYDVAVNVHVALDAHSPFPALTVCHHHPFSAEAYRLWRENKVLSPSAFNREMRKLTQYHLERNNLDISSNLYQYDSMSIYYQNLNTEDAYRLGHDTSIFLNCMRRVNQAMQIEDDCTKMDGFRIRKFSHHTFFNCHTIEPTDKMEAEATDTIALVVGLGPKPDYSDEEQAFLMDLYEMAQGLRSSLFSNLLPNQATRLSLHSVVVHEPGAYPDLEREGLHVEPGKLNEINYQPIHWQRLNTPRHPCRTERVDRTHELASITSDRLPKSPSSDYAYAYTDLNVSYRYTQSQCIHLHMQLNIIDKCQCQYIYNPRPKHPSKEVPYCGSFLYEQDKTLALSKRIECLNAGPMNTSLKRIHAATKCFPLCNYYSYESTMSVTTWRTENWQLHWLRHLNNAFQAMQREQEEKGPAFNVTKSAGYARWKEYLDSQNLTNIPTNDLKKLNLEGSNFAYVVLRRRSQDLQINKEKLVLSISVLLSRIGGLCSLTIGLTAAFVVELIEFTYLLCTDQGHSANKPSDLAPMKSPITVDAPAPIVTNYDHSDCLLKSDPTNRGRITADQYGYHESSC</sequence>
<dbReference type="RefSeq" id="XP_009164719.1">
    <property type="nucleotide sequence ID" value="XM_009166455.1"/>
</dbReference>
<evidence type="ECO:0000256" key="2">
    <source>
        <dbReference type="ARBA" id="ARBA00022448"/>
    </source>
</evidence>
<dbReference type="CTD" id="20316439"/>
<evidence type="ECO:0000256" key="5">
    <source>
        <dbReference type="ARBA" id="ARBA00022989"/>
    </source>
</evidence>
<evidence type="ECO:0000256" key="8">
    <source>
        <dbReference type="ARBA" id="ARBA00023136"/>
    </source>
</evidence>
<keyword evidence="9 11" id="KW-0739">Sodium transport</keyword>
<keyword evidence="2 11" id="KW-0813">Transport</keyword>
<evidence type="ECO:0000256" key="1">
    <source>
        <dbReference type="ARBA" id="ARBA00004141"/>
    </source>
</evidence>
<dbReference type="AlphaFoldDB" id="A0A074ZZN4"/>
<evidence type="ECO:0000313" key="13">
    <source>
        <dbReference type="EMBL" id="KER31477.1"/>
    </source>
</evidence>
<dbReference type="EMBL" id="KL596645">
    <property type="protein sequence ID" value="KER31477.1"/>
    <property type="molecule type" value="Genomic_DNA"/>
</dbReference>
<keyword evidence="3 11" id="KW-0894">Sodium channel</keyword>
<evidence type="ECO:0000313" key="14">
    <source>
        <dbReference type="Proteomes" id="UP000054324"/>
    </source>
</evidence>
<keyword evidence="4 11" id="KW-0812">Transmembrane</keyword>
<name>A0A074ZZN4_OPIVI</name>
<evidence type="ECO:0000256" key="7">
    <source>
        <dbReference type="ARBA" id="ARBA00023065"/>
    </source>
</evidence>
<protein>
    <recommendedName>
        <fullName evidence="15">Amiloride-sensitive sodium channel</fullName>
    </recommendedName>
</protein>
<dbReference type="PRINTS" id="PR01078">
    <property type="entry name" value="AMINACHANNEL"/>
</dbReference>
<dbReference type="KEGG" id="ovi:T265_02251"/>
<evidence type="ECO:0000256" key="4">
    <source>
        <dbReference type="ARBA" id="ARBA00022692"/>
    </source>
</evidence>
<keyword evidence="10 11" id="KW-0407">Ion channel</keyword>
<dbReference type="PANTHER" id="PTHR11690:SF248">
    <property type="entry name" value="PICKPOCKET 17, ISOFORM A"/>
    <property type="match status" value="1"/>
</dbReference>
<evidence type="ECO:0000256" key="11">
    <source>
        <dbReference type="RuleBase" id="RU000679"/>
    </source>
</evidence>
<feature type="transmembrane region" description="Helical" evidence="12">
    <location>
        <begin position="33"/>
        <end position="54"/>
    </location>
</feature>
<evidence type="ECO:0000256" key="3">
    <source>
        <dbReference type="ARBA" id="ARBA00022461"/>
    </source>
</evidence>
<organism evidence="13 14">
    <name type="scientific">Opisthorchis viverrini</name>
    <name type="common">Southeast Asian liver fluke</name>
    <dbReference type="NCBI Taxonomy" id="6198"/>
    <lineage>
        <taxon>Eukaryota</taxon>
        <taxon>Metazoa</taxon>
        <taxon>Spiralia</taxon>
        <taxon>Lophotrochozoa</taxon>
        <taxon>Platyhelminthes</taxon>
        <taxon>Trematoda</taxon>
        <taxon>Digenea</taxon>
        <taxon>Opisthorchiida</taxon>
        <taxon>Opisthorchiata</taxon>
        <taxon>Opisthorchiidae</taxon>
        <taxon>Opisthorchis</taxon>
    </lineage>
</organism>
<dbReference type="OrthoDB" id="6021021at2759"/>
<dbReference type="PANTHER" id="PTHR11690">
    <property type="entry name" value="AMILORIDE-SENSITIVE SODIUM CHANNEL-RELATED"/>
    <property type="match status" value="1"/>
</dbReference>
<dbReference type="Gene3D" id="2.60.470.10">
    <property type="entry name" value="Acid-sensing ion channels like domains"/>
    <property type="match status" value="1"/>
</dbReference>
<keyword evidence="8 12" id="KW-0472">Membrane</keyword>
<dbReference type="InterPro" id="IPR001873">
    <property type="entry name" value="ENaC"/>
</dbReference>
<accession>A0A074ZZN4</accession>
<evidence type="ECO:0000256" key="12">
    <source>
        <dbReference type="SAM" id="Phobius"/>
    </source>
</evidence>
<evidence type="ECO:0008006" key="15">
    <source>
        <dbReference type="Google" id="ProtNLM"/>
    </source>
</evidence>
<dbReference type="Proteomes" id="UP000054324">
    <property type="component" value="Unassembled WGS sequence"/>
</dbReference>
<keyword evidence="14" id="KW-1185">Reference proteome</keyword>
<dbReference type="Pfam" id="PF00858">
    <property type="entry name" value="ASC"/>
    <property type="match status" value="1"/>
</dbReference>
<keyword evidence="5 12" id="KW-1133">Transmembrane helix</keyword>
<evidence type="ECO:0000256" key="10">
    <source>
        <dbReference type="ARBA" id="ARBA00023303"/>
    </source>
</evidence>
<dbReference type="GO" id="GO:0015280">
    <property type="term" value="F:ligand-gated sodium channel activity"/>
    <property type="evidence" value="ECO:0007669"/>
    <property type="project" value="TreeGrafter"/>
</dbReference>